<organism evidence="2 3">
    <name type="scientific">Achaetomium macrosporum</name>
    <dbReference type="NCBI Taxonomy" id="79813"/>
    <lineage>
        <taxon>Eukaryota</taxon>
        <taxon>Fungi</taxon>
        <taxon>Dikarya</taxon>
        <taxon>Ascomycota</taxon>
        <taxon>Pezizomycotina</taxon>
        <taxon>Sordariomycetes</taxon>
        <taxon>Sordariomycetidae</taxon>
        <taxon>Sordariales</taxon>
        <taxon>Chaetomiaceae</taxon>
        <taxon>Achaetomium</taxon>
    </lineage>
</organism>
<evidence type="ECO:0000256" key="1">
    <source>
        <dbReference type="SAM" id="MobiDB-lite"/>
    </source>
</evidence>
<evidence type="ECO:0000313" key="2">
    <source>
        <dbReference type="EMBL" id="KAK4239520.1"/>
    </source>
</evidence>
<dbReference type="AlphaFoldDB" id="A0AAN7CCM5"/>
<feature type="compositionally biased region" description="Basic and acidic residues" evidence="1">
    <location>
        <begin position="1"/>
        <end position="14"/>
    </location>
</feature>
<feature type="compositionally biased region" description="Acidic residues" evidence="1">
    <location>
        <begin position="40"/>
        <end position="53"/>
    </location>
</feature>
<keyword evidence="3" id="KW-1185">Reference proteome</keyword>
<feature type="region of interest" description="Disordered" evidence="1">
    <location>
        <begin position="83"/>
        <end position="109"/>
    </location>
</feature>
<evidence type="ECO:0000313" key="3">
    <source>
        <dbReference type="Proteomes" id="UP001303760"/>
    </source>
</evidence>
<dbReference type="EMBL" id="MU860061">
    <property type="protein sequence ID" value="KAK4239520.1"/>
    <property type="molecule type" value="Genomic_DNA"/>
</dbReference>
<dbReference type="Proteomes" id="UP001303760">
    <property type="component" value="Unassembled WGS sequence"/>
</dbReference>
<name>A0AAN7CCM5_9PEZI</name>
<reference evidence="2" key="2">
    <citation type="submission" date="2023-05" db="EMBL/GenBank/DDBJ databases">
        <authorList>
            <consortium name="Lawrence Berkeley National Laboratory"/>
            <person name="Steindorff A."/>
            <person name="Hensen N."/>
            <person name="Bonometti L."/>
            <person name="Westerberg I."/>
            <person name="Brannstrom I.O."/>
            <person name="Guillou S."/>
            <person name="Cros-Aarteil S."/>
            <person name="Calhoun S."/>
            <person name="Haridas S."/>
            <person name="Kuo A."/>
            <person name="Mondo S."/>
            <person name="Pangilinan J."/>
            <person name="Riley R."/>
            <person name="Labutti K."/>
            <person name="Andreopoulos B."/>
            <person name="Lipzen A."/>
            <person name="Chen C."/>
            <person name="Yanf M."/>
            <person name="Daum C."/>
            <person name="Ng V."/>
            <person name="Clum A."/>
            <person name="Ohm R."/>
            <person name="Martin F."/>
            <person name="Silar P."/>
            <person name="Natvig D."/>
            <person name="Lalanne C."/>
            <person name="Gautier V."/>
            <person name="Ament-Velasquez S.L."/>
            <person name="Kruys A."/>
            <person name="Hutchinson M.I."/>
            <person name="Powell A.J."/>
            <person name="Barry K."/>
            <person name="Miller A.N."/>
            <person name="Grigoriev I.V."/>
            <person name="Debuchy R."/>
            <person name="Gladieux P."/>
            <person name="Thoren M.H."/>
            <person name="Johannesson H."/>
        </authorList>
    </citation>
    <scope>NUCLEOTIDE SEQUENCE</scope>
    <source>
        <strain evidence="2">CBS 532.94</strain>
    </source>
</reference>
<protein>
    <submittedName>
        <fullName evidence="2">Uncharacterized protein</fullName>
    </submittedName>
</protein>
<feature type="compositionally biased region" description="Polar residues" evidence="1">
    <location>
        <begin position="15"/>
        <end position="32"/>
    </location>
</feature>
<feature type="region of interest" description="Disordered" evidence="1">
    <location>
        <begin position="1"/>
        <end position="58"/>
    </location>
</feature>
<gene>
    <name evidence="2" type="ORF">C8A03DRAFT_32376</name>
</gene>
<comment type="caution">
    <text evidence="2">The sequence shown here is derived from an EMBL/GenBank/DDBJ whole genome shotgun (WGS) entry which is preliminary data.</text>
</comment>
<accession>A0AAN7CCM5</accession>
<proteinExistence type="predicted"/>
<reference evidence="2" key="1">
    <citation type="journal article" date="2023" name="Mol. Phylogenet. Evol.">
        <title>Genome-scale phylogeny and comparative genomics of the fungal order Sordariales.</title>
        <authorList>
            <person name="Hensen N."/>
            <person name="Bonometti L."/>
            <person name="Westerberg I."/>
            <person name="Brannstrom I.O."/>
            <person name="Guillou S."/>
            <person name="Cros-Aarteil S."/>
            <person name="Calhoun S."/>
            <person name="Haridas S."/>
            <person name="Kuo A."/>
            <person name="Mondo S."/>
            <person name="Pangilinan J."/>
            <person name="Riley R."/>
            <person name="LaButti K."/>
            <person name="Andreopoulos B."/>
            <person name="Lipzen A."/>
            <person name="Chen C."/>
            <person name="Yan M."/>
            <person name="Daum C."/>
            <person name="Ng V."/>
            <person name="Clum A."/>
            <person name="Steindorff A."/>
            <person name="Ohm R.A."/>
            <person name="Martin F."/>
            <person name="Silar P."/>
            <person name="Natvig D.O."/>
            <person name="Lalanne C."/>
            <person name="Gautier V."/>
            <person name="Ament-Velasquez S.L."/>
            <person name="Kruys A."/>
            <person name="Hutchinson M.I."/>
            <person name="Powell A.J."/>
            <person name="Barry K."/>
            <person name="Miller A.N."/>
            <person name="Grigoriev I.V."/>
            <person name="Debuchy R."/>
            <person name="Gladieux P."/>
            <person name="Hiltunen Thoren M."/>
            <person name="Johannesson H."/>
        </authorList>
    </citation>
    <scope>NUCLEOTIDE SEQUENCE</scope>
    <source>
        <strain evidence="2">CBS 532.94</strain>
    </source>
</reference>
<feature type="compositionally biased region" description="Basic residues" evidence="1">
    <location>
        <begin position="92"/>
        <end position="109"/>
    </location>
</feature>
<sequence length="330" mass="36626">MEDDRVCVPSRRDPNSVSVPTESPQGDTSSWDASPINAADPEDTPMTDADDGADLLVPPSPKKRRIVLAISANGYSNLDRCELGSGPTGIPRCRRRRRRRDRLRPRRPRLVTDQTEDGRLVFAGYTILRMGEMVVKLIKPFDAEATYKFEYGISGSKKSPTKGPETARLAHRCDASLGVWRGKQQQRDVHKHRAGSWLFFIPSPFLPPRHPVQTPAGDNTAENNRIIHHTPETRQGDMPSRDASPIHAADLVDTPMTDAGDDDEGTIIAEDVLPNPGDSPWQPKDQDVLCHYMGQVIEGWANVTSLAIWKLFDGKDDYLDILATQCLTAS</sequence>